<dbReference type="Proteomes" id="UP000239867">
    <property type="component" value="Chromosome"/>
</dbReference>
<evidence type="ECO:0000256" key="1">
    <source>
        <dbReference type="ARBA" id="ARBA00004141"/>
    </source>
</evidence>
<feature type="transmembrane region" description="Helical" evidence="14">
    <location>
        <begin position="717"/>
        <end position="738"/>
    </location>
</feature>
<dbReference type="GO" id="GO:0005975">
    <property type="term" value="P:carbohydrate metabolic process"/>
    <property type="evidence" value="ECO:0007669"/>
    <property type="project" value="InterPro"/>
</dbReference>
<evidence type="ECO:0000256" key="8">
    <source>
        <dbReference type="ARBA" id="ARBA00023136"/>
    </source>
</evidence>
<evidence type="ECO:0000256" key="11">
    <source>
        <dbReference type="ARBA" id="ARBA00068721"/>
    </source>
</evidence>
<evidence type="ECO:0000256" key="5">
    <source>
        <dbReference type="ARBA" id="ARBA00022801"/>
    </source>
</evidence>
<feature type="transmembrane region" description="Helical" evidence="14">
    <location>
        <begin position="5"/>
        <end position="23"/>
    </location>
</feature>
<reference evidence="15 16" key="1">
    <citation type="journal article" date="2018" name="MBio">
        <title>Insights into the evolution of host association through the isolation and characterization of a novel human periodontal pathobiont, Desulfobulbus oralis.</title>
        <authorList>
            <person name="Cross K.L."/>
            <person name="Chirania P."/>
            <person name="Xiong W."/>
            <person name="Beall C.J."/>
            <person name="Elkins J.G."/>
            <person name="Giannone R.J."/>
            <person name="Griffen A.L."/>
            <person name="Guss A.M."/>
            <person name="Hettich R.L."/>
            <person name="Joshi S.S."/>
            <person name="Mokrzan E.M."/>
            <person name="Martin R.K."/>
            <person name="Zhulin I.B."/>
            <person name="Leys E.J."/>
            <person name="Podar M."/>
        </authorList>
    </citation>
    <scope>NUCLEOTIDE SEQUENCE [LARGE SCALE GENOMIC DNA]</scope>
    <source>
        <strain evidence="15 16">ORNL</strain>
    </source>
</reference>
<dbReference type="SUPFAM" id="SSF51445">
    <property type="entry name" value="(Trans)glycosidases"/>
    <property type="match status" value="1"/>
</dbReference>
<organism evidence="15 16">
    <name type="scientific">Desulfobulbus oralis</name>
    <dbReference type="NCBI Taxonomy" id="1986146"/>
    <lineage>
        <taxon>Bacteria</taxon>
        <taxon>Pseudomonadati</taxon>
        <taxon>Thermodesulfobacteriota</taxon>
        <taxon>Desulfobulbia</taxon>
        <taxon>Desulfobulbales</taxon>
        <taxon>Desulfobulbaceae</taxon>
        <taxon>Desulfobulbus</taxon>
    </lineage>
</organism>
<feature type="transmembrane region" description="Helical" evidence="14">
    <location>
        <begin position="365"/>
        <end position="390"/>
    </location>
</feature>
<comment type="subcellular location">
    <subcellularLocation>
        <location evidence="1">Membrane</location>
        <topology evidence="1">Multi-pass membrane protein</topology>
    </subcellularLocation>
</comment>
<dbReference type="GO" id="GO:0005886">
    <property type="term" value="C:plasma membrane"/>
    <property type="evidence" value="ECO:0007669"/>
    <property type="project" value="TreeGrafter"/>
</dbReference>
<keyword evidence="4 14" id="KW-0812">Transmembrane</keyword>
<evidence type="ECO:0000256" key="12">
    <source>
        <dbReference type="ARBA" id="ARBA00078564"/>
    </source>
</evidence>
<evidence type="ECO:0000256" key="13">
    <source>
        <dbReference type="SAM" id="MobiDB-lite"/>
    </source>
</evidence>
<dbReference type="PANTHER" id="PTHR43867:SF4">
    <property type="entry name" value="BETA-(1-3)-GLUCOSYL TRANSFERASE"/>
    <property type="match status" value="1"/>
</dbReference>
<evidence type="ECO:0000313" key="16">
    <source>
        <dbReference type="Proteomes" id="UP000239867"/>
    </source>
</evidence>
<dbReference type="InterPro" id="IPR050321">
    <property type="entry name" value="Glycosyltr_2/OpgH_subfam"/>
</dbReference>
<feature type="transmembrane region" description="Helical" evidence="14">
    <location>
        <begin position="676"/>
        <end position="697"/>
    </location>
</feature>
<dbReference type="PROSITE" id="PS00587">
    <property type="entry name" value="GLYCOSYL_HYDROL_F17"/>
    <property type="match status" value="1"/>
</dbReference>
<keyword evidence="5" id="KW-0378">Hydrolase</keyword>
<keyword evidence="7 14" id="KW-1133">Transmembrane helix</keyword>
<feature type="transmembrane region" description="Helical" evidence="14">
    <location>
        <begin position="801"/>
        <end position="817"/>
    </location>
</feature>
<dbReference type="Gene3D" id="3.90.550.10">
    <property type="entry name" value="Spore Coat Polysaccharide Biosynthesis Protein SpsA, Chain A"/>
    <property type="match status" value="1"/>
</dbReference>
<dbReference type="Gene3D" id="3.20.20.80">
    <property type="entry name" value="Glycosidases"/>
    <property type="match status" value="1"/>
</dbReference>
<keyword evidence="8 14" id="KW-0472">Membrane</keyword>
<comment type="catalytic activity">
    <reaction evidence="9">
        <text>a 1,2-diacyl-sn-glycerol + UDP-alpha-D-glucose = a 1,2-diacyl-3-O-(beta-D-glucopyranosyl)-sn-glycerol + UDP + H(+)</text>
        <dbReference type="Rhea" id="RHEA:17285"/>
        <dbReference type="ChEBI" id="CHEBI:15378"/>
        <dbReference type="ChEBI" id="CHEBI:17815"/>
        <dbReference type="ChEBI" id="CHEBI:58223"/>
        <dbReference type="ChEBI" id="CHEBI:58885"/>
        <dbReference type="ChEBI" id="CHEBI:75799"/>
        <dbReference type="EC" id="2.4.1.336"/>
    </reaction>
</comment>
<evidence type="ECO:0000256" key="9">
    <source>
        <dbReference type="ARBA" id="ARBA00053004"/>
    </source>
</evidence>
<sequence>MNRSGFIITVLMGCLTALLWHMVNAPNMEPPWPETIQGFSFSPYHGEETPIKHILPTVEEIDADLALLAGKTHAVRTYSVEGTLAEIPRLAAKHGINVTLGAWIDTDRENNERQIARLTEVYRQNYQNIVRVIVSNEVLLLEKITLQETIDYIRRVKEKVWAPVSVAEPWHIWLKYPDLVDKVDFIAVHLLPYWENIPNEHALDYCIKQYNKLKAAYPDKPIIIGEIGWPSAGRIRNGAVPSVANEATFLRRFLKYAQEQGYTYYLMEAFDQRWKGLELEGQAGAYWGVYNDKRQPKFEFTQPVQRLPQWRTLAILSVAFATLLLLCLFRDSRGLLARGREFLALVAYAIATFAVWLVYDFQRQYLTMSSLVVGIMLLVAASGAILVILAEAHEWAEALWIRKWHRLPSAGPQHVPDQDLPFVSVHVPCYNEPPDMLKQTLLALSRLDYPRFEVLVIDNNTKREEVWQPVAAYCKELGRRFRFYHVDPLSGFKAGALNFALRHTAADAEVVAVIDSDYQVSPQWLRTLCPQFAQPNMAIVQAPQDYRDGDENAFKAMCLAEYRGFFEIGMITRNERNAIIQHGTMTMVRRSVLEEVGGWSEWCITEDAELGLRIFERGYEASYLPRTLGRGLMPDTFVDYKKQRFRWAYGSVLILRHHLMEILGLKPSRLTSGQRYHFLAGWLPWFADGVNMLFNLLAIGWTLGMAIFPENTTPPHIIFACLPVALFFFKSLKMLFLYRQRVAASWRQSLSAGLAGLALSHTIARAMLTGFITRGIGFFRTPKKAQANALMKALADAREEALFATALLLGILALLTVRKDAMMLDVRVWCAMLAIQAVPYLAAVLVSLISGMPGLPARIVGVLSPLHGVPPEQKQSAEAQQEEVEVQDASPPAASGNTSRAGKEHPTDRPDATRAD</sequence>
<evidence type="ECO:0000256" key="4">
    <source>
        <dbReference type="ARBA" id="ARBA00022692"/>
    </source>
</evidence>
<dbReference type="GO" id="GO:0016758">
    <property type="term" value="F:hexosyltransferase activity"/>
    <property type="evidence" value="ECO:0007669"/>
    <property type="project" value="TreeGrafter"/>
</dbReference>
<dbReference type="GO" id="GO:0004553">
    <property type="term" value="F:hydrolase activity, hydrolyzing O-glycosyl compounds"/>
    <property type="evidence" value="ECO:0007669"/>
    <property type="project" value="InterPro"/>
</dbReference>
<dbReference type="InterPro" id="IPR000490">
    <property type="entry name" value="Glyco_hydro_17"/>
</dbReference>
<keyword evidence="2" id="KW-0328">Glycosyltransferase</keyword>
<dbReference type="OrthoDB" id="5352625at2"/>
<feature type="transmembrane region" description="Helical" evidence="14">
    <location>
        <begin position="829"/>
        <end position="849"/>
    </location>
</feature>
<dbReference type="SUPFAM" id="SSF53448">
    <property type="entry name" value="Nucleotide-diphospho-sugar transferases"/>
    <property type="match status" value="1"/>
</dbReference>
<feature type="transmembrane region" description="Helical" evidence="14">
    <location>
        <begin position="310"/>
        <end position="329"/>
    </location>
</feature>
<evidence type="ECO:0000256" key="6">
    <source>
        <dbReference type="ARBA" id="ARBA00022842"/>
    </source>
</evidence>
<keyword evidence="6" id="KW-0460">Magnesium</keyword>
<evidence type="ECO:0000313" key="15">
    <source>
        <dbReference type="EMBL" id="AVD72335.1"/>
    </source>
</evidence>
<dbReference type="KEGG" id="deo:CAY53_10260"/>
<feature type="region of interest" description="Disordered" evidence="13">
    <location>
        <begin position="870"/>
        <end position="916"/>
    </location>
</feature>
<evidence type="ECO:0000256" key="14">
    <source>
        <dbReference type="SAM" id="Phobius"/>
    </source>
</evidence>
<dbReference type="EMBL" id="CP021255">
    <property type="protein sequence ID" value="AVD72335.1"/>
    <property type="molecule type" value="Genomic_DNA"/>
</dbReference>
<evidence type="ECO:0000256" key="7">
    <source>
        <dbReference type="ARBA" id="ARBA00022989"/>
    </source>
</evidence>
<feature type="transmembrane region" description="Helical" evidence="14">
    <location>
        <begin position="750"/>
        <end position="772"/>
    </location>
</feature>
<evidence type="ECO:0000256" key="3">
    <source>
        <dbReference type="ARBA" id="ARBA00022679"/>
    </source>
</evidence>
<dbReference type="InterPro" id="IPR029044">
    <property type="entry name" value="Nucleotide-diphossugar_trans"/>
</dbReference>
<evidence type="ECO:0000256" key="10">
    <source>
        <dbReference type="ARBA" id="ARBA00066964"/>
    </source>
</evidence>
<dbReference type="Pfam" id="PF13641">
    <property type="entry name" value="Glyco_tranf_2_3"/>
    <property type="match status" value="1"/>
</dbReference>
<dbReference type="RefSeq" id="WP_104937544.1">
    <property type="nucleotide sequence ID" value="NZ_CP021255.1"/>
</dbReference>
<keyword evidence="3 15" id="KW-0808">Transferase</keyword>
<evidence type="ECO:0000256" key="2">
    <source>
        <dbReference type="ARBA" id="ARBA00022676"/>
    </source>
</evidence>
<proteinExistence type="predicted"/>
<dbReference type="PANTHER" id="PTHR43867">
    <property type="entry name" value="CELLULOSE SYNTHASE CATALYTIC SUBUNIT A [UDP-FORMING]"/>
    <property type="match status" value="1"/>
</dbReference>
<dbReference type="EC" id="2.4.1.336" evidence="10"/>
<protein>
    <recommendedName>
        <fullName evidence="11">Beta-monoglucosyldiacylglycerol synthase</fullName>
        <ecNumber evidence="10">2.4.1.336</ecNumber>
    </recommendedName>
    <alternativeName>
        <fullName evidence="12">UDP-glucose:1,2-diacylglycerol 3-beta-D-glucosyltransferase</fullName>
    </alternativeName>
</protein>
<feature type="compositionally biased region" description="Basic and acidic residues" evidence="13">
    <location>
        <begin position="901"/>
        <end position="916"/>
    </location>
</feature>
<gene>
    <name evidence="15" type="ORF">CAY53_10260</name>
</gene>
<keyword evidence="16" id="KW-1185">Reference proteome</keyword>
<feature type="transmembrane region" description="Helical" evidence="14">
    <location>
        <begin position="341"/>
        <end position="359"/>
    </location>
</feature>
<accession>A0A2L1GRL4</accession>
<dbReference type="InterPro" id="IPR017853">
    <property type="entry name" value="GH"/>
</dbReference>
<dbReference type="FunFam" id="3.90.550.10:FF:000164">
    <property type="entry name" value="Beta-(1-3)-glucosyl transferase"/>
    <property type="match status" value="1"/>
</dbReference>
<dbReference type="AlphaFoldDB" id="A0A2L1GRL4"/>
<name>A0A2L1GRL4_9BACT</name>